<name>A0A8E0IKW7_LACPA</name>
<dbReference type="AlphaFoldDB" id="A0A8E0IKW7"/>
<evidence type="ECO:0000313" key="1">
    <source>
        <dbReference type="EMBL" id="EPC54268.1"/>
    </source>
</evidence>
<proteinExistence type="predicted"/>
<protein>
    <submittedName>
        <fullName evidence="1">Uncharacterized protein</fullName>
    </submittedName>
</protein>
<dbReference type="EMBL" id="ANJX01000216">
    <property type="protein sequence ID" value="EPC54268.1"/>
    <property type="molecule type" value="Genomic_DNA"/>
</dbReference>
<evidence type="ECO:0000313" key="2">
    <source>
        <dbReference type="Proteomes" id="UP000014249"/>
    </source>
</evidence>
<dbReference type="AntiFam" id="ANF00267">
    <property type="entry name" value="DNA repeat translations related to WP_015765070.1"/>
</dbReference>
<reference evidence="1 2" key="1">
    <citation type="journal article" date="2013" name="PLoS ONE">
        <title>Lactobacillus paracasei comparative genomics: towards species pan-genome definition and exploitation of diversity.</title>
        <authorList>
            <person name="Smokvina T."/>
            <person name="Wels M."/>
            <person name="Polka J."/>
            <person name="Chervaux C."/>
            <person name="Brisse S."/>
            <person name="Boekhorst J."/>
            <person name="van Hylckama Vlieg J.E."/>
            <person name="Siezen R.J."/>
        </authorList>
    </citation>
    <scope>NUCLEOTIDE SEQUENCE [LARGE SCALE GENOMIC DNA]</scope>
    <source>
        <strain evidence="1 2">CNCM I-4270</strain>
    </source>
</reference>
<sequence>MTKVFSAIKLWRLQMACSQLLAKTRSQAQKLAHKDLKLKWPKPSHLGLRPLMLRFLNAPAHALSSHILMYPGMSVSGNVIGLIFGKDFCIFDRSVW</sequence>
<dbReference type="Proteomes" id="UP000014249">
    <property type="component" value="Unassembled WGS sequence"/>
</dbReference>
<gene>
    <name evidence="1" type="ORF">Lpp77_07698</name>
</gene>
<accession>A0A8E0IKW7</accession>
<organism evidence="1 2">
    <name type="scientific">Lacticaseibacillus paracasei subsp. paracasei CNCM I-4270</name>
    <dbReference type="NCBI Taxonomy" id="1256202"/>
    <lineage>
        <taxon>Bacteria</taxon>
        <taxon>Bacillati</taxon>
        <taxon>Bacillota</taxon>
        <taxon>Bacilli</taxon>
        <taxon>Lactobacillales</taxon>
        <taxon>Lactobacillaceae</taxon>
        <taxon>Lacticaseibacillus</taxon>
    </lineage>
</organism>
<comment type="caution">
    <text evidence="1">The sequence shown here is derived from an EMBL/GenBank/DDBJ whole genome shotgun (WGS) entry which is preliminary data.</text>
</comment>
<dbReference type="NCBIfam" id="NF040517">
    <property type="entry name" value="Lacto_Palin_RP2"/>
    <property type="match status" value="1"/>
</dbReference>